<evidence type="ECO:0000313" key="2">
    <source>
        <dbReference type="Proteomes" id="UP000054776"/>
    </source>
</evidence>
<reference evidence="1 2" key="1">
    <citation type="submission" date="2015-01" db="EMBL/GenBank/DDBJ databases">
        <title>Evolution of Trichinella species and genotypes.</title>
        <authorList>
            <person name="Korhonen P.K."/>
            <person name="Edoardo P."/>
            <person name="Giuseppe L.R."/>
            <person name="Gasser R.B."/>
        </authorList>
    </citation>
    <scope>NUCLEOTIDE SEQUENCE [LARGE SCALE GENOMIC DNA]</scope>
    <source>
        <strain evidence="1">ISS3</strain>
    </source>
</reference>
<dbReference type="Proteomes" id="UP000054776">
    <property type="component" value="Unassembled WGS sequence"/>
</dbReference>
<protein>
    <submittedName>
        <fullName evidence="1">Uncharacterized protein</fullName>
    </submittedName>
</protein>
<proteinExistence type="predicted"/>
<accession>A0A0V1AL48</accession>
<sequence length="36" mass="4250">MQYKLAGYQIRQHCGLLLFHVTIIRTTPNEERNVCC</sequence>
<dbReference type="InParanoid" id="A0A0V1AL48"/>
<keyword evidence="2" id="KW-1185">Reference proteome</keyword>
<dbReference type="AlphaFoldDB" id="A0A0V1AL48"/>
<organism evidence="1 2">
    <name type="scientific">Trichinella spiralis</name>
    <name type="common">Trichina worm</name>
    <dbReference type="NCBI Taxonomy" id="6334"/>
    <lineage>
        <taxon>Eukaryota</taxon>
        <taxon>Metazoa</taxon>
        <taxon>Ecdysozoa</taxon>
        <taxon>Nematoda</taxon>
        <taxon>Enoplea</taxon>
        <taxon>Dorylaimia</taxon>
        <taxon>Trichinellida</taxon>
        <taxon>Trichinellidae</taxon>
        <taxon>Trichinella</taxon>
    </lineage>
</organism>
<name>A0A0V1AL48_TRISP</name>
<dbReference type="EMBL" id="JYDH01001125">
    <property type="protein sequence ID" value="KRY25177.1"/>
    <property type="molecule type" value="Genomic_DNA"/>
</dbReference>
<evidence type="ECO:0000313" key="1">
    <source>
        <dbReference type="EMBL" id="KRY25177.1"/>
    </source>
</evidence>
<comment type="caution">
    <text evidence="1">The sequence shown here is derived from an EMBL/GenBank/DDBJ whole genome shotgun (WGS) entry which is preliminary data.</text>
</comment>
<gene>
    <name evidence="1" type="ORF">T01_13321</name>
</gene>